<comment type="cofactor">
    <cofactor evidence="4">
        <name>pyridoxal 5'-phosphate</name>
        <dbReference type="ChEBI" id="CHEBI:597326"/>
    </cofactor>
</comment>
<evidence type="ECO:0000256" key="5">
    <source>
        <dbReference type="SAM" id="MobiDB-lite"/>
    </source>
</evidence>
<dbReference type="HAMAP" id="MF_03050">
    <property type="entry name" value="MOCOS"/>
    <property type="match status" value="1"/>
</dbReference>
<feature type="active site" evidence="4">
    <location>
        <position position="399"/>
    </location>
</feature>
<evidence type="ECO:0000313" key="8">
    <source>
        <dbReference type="Proteomes" id="UP000272025"/>
    </source>
</evidence>
<sequence>MRLKMEDNSAGYNSRVEELRSREFPMLKDSVYLDHAGTTLYSKSLVERVSADMMSNLWGNPHSGSSPSQYTTARIEDIRVRLLHFFNADPANFDLVFVANATAGVKLILEAFRCRRDGFSYVYHQACHTSLVGVREEAKESACVDNAAVHAWIQGKNPFKAHPRIGSAVLFSYSAQSHLDGTRYPLSWSHDLRRATKASSLPLYTLLDAASLAATSPLDLGNAESAPDFTVVSLYKIFGYPDLGALIVRKQAEGAFQSRRYFGGGTVDTVLCGKEQWHAPKSQYLHERLEDGTLPFHSILALDAALEVHQELFGSMDRISSYTAHLSRRMFRGLAGLKHANGEPVCVLYSAQTGDGDGPHPGPVVSFNIRNASGAWVSLAEFEKLAALKNFHVRTGGVCSPGGVVAALGLHPWEVRRNFSSGFRCGTDQDIIAGKPTGVIRVSLGAMSIVSDVDRFISFIEEFYREEEPSITLPAVSRCPEFVRFEVQQIMVYPIKSCAGYAVPPGVPWEVKPEGLAWDREWCLVHEGTGQALSQKRYPKMALIRPFLDFDNGVLRLKYCGQKHTDILDEISVPLSANLWIIDSDLAIRPSSSRVCGDEIAAQNCTVPEVNGFFSTILSVPCVLARFPPGGHGRSMRHAKARIQGHQKLGRRSGGEIRSMPGSFPALPSPPDSDSEQKTGRILLSNESPILLVNTASLDVLNHIIVAKGGNPVPPAAFRGNIVIGPSAGSGGASDDLAYTEDNWSSLRIGVQQFQLMGSCRRCQMVCVDQETGEKREEPFVTLAKTRRFDGKVFFGTHMRHKAQSGAQTKETQFPTIRIGDAVHIDA</sequence>
<dbReference type="InterPro" id="IPR028886">
    <property type="entry name" value="MoCo_sulfurase"/>
</dbReference>
<dbReference type="SUPFAM" id="SSF53383">
    <property type="entry name" value="PLP-dependent transferases"/>
    <property type="match status" value="1"/>
</dbReference>
<evidence type="ECO:0000256" key="3">
    <source>
        <dbReference type="ARBA" id="ARBA00023150"/>
    </source>
</evidence>
<comment type="similarity">
    <text evidence="4">Belongs to the class-V pyridoxal-phosphate-dependent aminotransferase family. MOCOS subfamily.</text>
</comment>
<comment type="function">
    <text evidence="4">Sulfurates the molybdenum cofactor. Sulfation of molybdenum is essential for xanthine dehydrogenase (XDH) and aldehyde oxidase (ADO) enzymes in which molybdenum cofactor is liganded by 1 oxygen and 1 sulfur atom in active form.</text>
</comment>
<dbReference type="EC" id="2.8.1.9" evidence="4"/>
<dbReference type="PANTHER" id="PTHR14237:SF80">
    <property type="entry name" value="MOLYBDENUM COFACTOR SULFURASE"/>
    <property type="match status" value="1"/>
</dbReference>
<dbReference type="Pfam" id="PF00266">
    <property type="entry name" value="Aminotran_5"/>
    <property type="match status" value="1"/>
</dbReference>
<keyword evidence="2 4" id="KW-0663">Pyridoxal phosphate</keyword>
<feature type="region of interest" description="Disordered" evidence="5">
    <location>
        <begin position="646"/>
        <end position="678"/>
    </location>
</feature>
<dbReference type="InterPro" id="IPR005303">
    <property type="entry name" value="MOCOS_middle"/>
</dbReference>
<dbReference type="PROSITE" id="PS51340">
    <property type="entry name" value="MOSC"/>
    <property type="match status" value="1"/>
</dbReference>
<dbReference type="GO" id="GO:0030151">
    <property type="term" value="F:molybdenum ion binding"/>
    <property type="evidence" value="ECO:0007669"/>
    <property type="project" value="UniProtKB-UniRule"/>
</dbReference>
<keyword evidence="8" id="KW-1185">Reference proteome</keyword>
<evidence type="ECO:0000256" key="4">
    <source>
        <dbReference type="HAMAP-Rule" id="MF_03050"/>
    </source>
</evidence>
<organism evidence="7 8">
    <name type="scientific">Sodiomyces alkalinus (strain CBS 110278 / VKM F-3762 / F11)</name>
    <name type="common">Alkaliphilic filamentous fungus</name>
    <dbReference type="NCBI Taxonomy" id="1314773"/>
    <lineage>
        <taxon>Eukaryota</taxon>
        <taxon>Fungi</taxon>
        <taxon>Dikarya</taxon>
        <taxon>Ascomycota</taxon>
        <taxon>Pezizomycotina</taxon>
        <taxon>Sordariomycetes</taxon>
        <taxon>Hypocreomycetidae</taxon>
        <taxon>Glomerellales</taxon>
        <taxon>Plectosphaerellaceae</taxon>
        <taxon>Sodiomyces</taxon>
    </lineage>
</organism>
<feature type="modified residue" description="N6-(pyridoxal phosphate)lysine" evidence="4">
    <location>
        <position position="236"/>
    </location>
</feature>
<dbReference type="PANTHER" id="PTHR14237">
    <property type="entry name" value="MOLYBDOPTERIN COFACTOR SULFURASE MOSC"/>
    <property type="match status" value="1"/>
</dbReference>
<reference evidence="7 8" key="1">
    <citation type="journal article" date="2018" name="Mol. Ecol.">
        <title>The obligate alkalophilic soda-lake fungus Sodiomyces alkalinus has shifted to a protein diet.</title>
        <authorList>
            <person name="Grum-Grzhimaylo A.A."/>
            <person name="Falkoski D.L."/>
            <person name="van den Heuvel J."/>
            <person name="Valero-Jimenez C.A."/>
            <person name="Min B."/>
            <person name="Choi I.G."/>
            <person name="Lipzen A."/>
            <person name="Daum C.G."/>
            <person name="Aanen D.K."/>
            <person name="Tsang A."/>
            <person name="Henrissat B."/>
            <person name="Bilanenko E.N."/>
            <person name="de Vries R.P."/>
            <person name="van Kan J.A.L."/>
            <person name="Grigoriev I.V."/>
            <person name="Debets A.J.M."/>
        </authorList>
    </citation>
    <scope>NUCLEOTIDE SEQUENCE [LARGE SCALE GENOMIC DNA]</scope>
    <source>
        <strain evidence="7 8">F11</strain>
    </source>
</reference>
<dbReference type="Pfam" id="PF03473">
    <property type="entry name" value="MOSC"/>
    <property type="match status" value="1"/>
</dbReference>
<dbReference type="GO" id="GO:0006777">
    <property type="term" value="P:Mo-molybdopterin cofactor biosynthetic process"/>
    <property type="evidence" value="ECO:0007669"/>
    <property type="project" value="UniProtKB-UniRule"/>
</dbReference>
<keyword evidence="3 4" id="KW-0501">Molybdenum cofactor biosynthesis</keyword>
<dbReference type="Proteomes" id="UP000272025">
    <property type="component" value="Unassembled WGS sequence"/>
</dbReference>
<dbReference type="InterPro" id="IPR000192">
    <property type="entry name" value="Aminotrans_V_dom"/>
</dbReference>
<dbReference type="EMBL" id="ML119057">
    <property type="protein sequence ID" value="ROT37398.1"/>
    <property type="molecule type" value="Genomic_DNA"/>
</dbReference>
<evidence type="ECO:0000313" key="7">
    <source>
        <dbReference type="EMBL" id="ROT37398.1"/>
    </source>
</evidence>
<keyword evidence="1 4" id="KW-0808">Transferase</keyword>
<dbReference type="InterPro" id="IPR005302">
    <property type="entry name" value="MoCF_Sase_C"/>
</dbReference>
<dbReference type="InterPro" id="IPR015424">
    <property type="entry name" value="PyrdxlP-dep_Trfase"/>
</dbReference>
<dbReference type="STRING" id="1314773.A0A3N2PSD7"/>
<dbReference type="SUPFAM" id="SSF141673">
    <property type="entry name" value="MOSC N-terminal domain-like"/>
    <property type="match status" value="1"/>
</dbReference>
<dbReference type="GO" id="GO:0016829">
    <property type="term" value="F:lyase activity"/>
    <property type="evidence" value="ECO:0007669"/>
    <property type="project" value="UniProtKB-UniRule"/>
</dbReference>
<evidence type="ECO:0000259" key="6">
    <source>
        <dbReference type="PROSITE" id="PS51340"/>
    </source>
</evidence>
<dbReference type="GO" id="GO:0030170">
    <property type="term" value="F:pyridoxal phosphate binding"/>
    <property type="evidence" value="ECO:0007669"/>
    <property type="project" value="UniProtKB-UniRule"/>
</dbReference>
<protein>
    <recommendedName>
        <fullName evidence="4">Molybdenum cofactor sulfurase</fullName>
        <shortName evidence="4">MCS</shortName>
        <shortName evidence="4">MOS</shortName>
        <shortName evidence="4">MoCo sulfurase</shortName>
        <ecNumber evidence="4">2.8.1.9</ecNumber>
    </recommendedName>
    <alternativeName>
        <fullName evidence="4">Molybdenum cofactor sulfurtransferase</fullName>
    </alternativeName>
</protein>
<dbReference type="Pfam" id="PF03476">
    <property type="entry name" value="MOSC_N"/>
    <property type="match status" value="1"/>
</dbReference>
<dbReference type="GO" id="GO:0008265">
    <property type="term" value="F:molybdenum cofactor sulfurtransferase activity"/>
    <property type="evidence" value="ECO:0007669"/>
    <property type="project" value="UniProtKB-UniRule"/>
</dbReference>
<evidence type="ECO:0000256" key="1">
    <source>
        <dbReference type="ARBA" id="ARBA00022679"/>
    </source>
</evidence>
<proteinExistence type="inferred from homology"/>
<feature type="domain" description="MOSC" evidence="6">
    <location>
        <begin position="658"/>
        <end position="826"/>
    </location>
</feature>
<dbReference type="AlphaFoldDB" id="A0A3N2PSD7"/>
<dbReference type="OrthoDB" id="10264306at2759"/>
<accession>A0A3N2PSD7</accession>
<name>A0A3N2PSD7_SODAK</name>
<dbReference type="Gene3D" id="3.40.640.10">
    <property type="entry name" value="Type I PLP-dependent aspartate aminotransferase-like (Major domain)"/>
    <property type="match status" value="1"/>
</dbReference>
<dbReference type="InterPro" id="IPR015421">
    <property type="entry name" value="PyrdxlP-dep_Trfase_major"/>
</dbReference>
<comment type="catalytic activity">
    <reaction evidence="4">
        <text>Mo-molybdopterin + L-cysteine + AH2 = thio-Mo-molybdopterin + L-alanine + A + H2O</text>
        <dbReference type="Rhea" id="RHEA:42636"/>
        <dbReference type="ChEBI" id="CHEBI:13193"/>
        <dbReference type="ChEBI" id="CHEBI:15377"/>
        <dbReference type="ChEBI" id="CHEBI:17499"/>
        <dbReference type="ChEBI" id="CHEBI:35235"/>
        <dbReference type="ChEBI" id="CHEBI:57972"/>
        <dbReference type="ChEBI" id="CHEBI:71302"/>
        <dbReference type="ChEBI" id="CHEBI:82685"/>
        <dbReference type="EC" id="2.8.1.9"/>
    </reaction>
</comment>
<evidence type="ECO:0000256" key="2">
    <source>
        <dbReference type="ARBA" id="ARBA00022898"/>
    </source>
</evidence>
<gene>
    <name evidence="4" type="primary">hxB</name>
    <name evidence="7" type="ORF">SODALDRAFT_313552</name>
</gene>